<proteinExistence type="predicted"/>
<feature type="domain" description="Putative mannosyltransferase YkcA/B-like C-terminal" evidence="2">
    <location>
        <begin position="86"/>
        <end position="173"/>
    </location>
</feature>
<dbReference type="EMBL" id="JAAGLI010001109">
    <property type="protein sequence ID" value="NEA28977.1"/>
    <property type="molecule type" value="Genomic_DNA"/>
</dbReference>
<feature type="compositionally biased region" description="Low complexity" evidence="1">
    <location>
        <begin position="1"/>
        <end position="11"/>
    </location>
</feature>
<protein>
    <submittedName>
        <fullName evidence="3">Glycosyl transferase family 39</fullName>
    </submittedName>
</protein>
<gene>
    <name evidence="3" type="ORF">G3I70_41730</name>
</gene>
<reference evidence="3 4" key="1">
    <citation type="submission" date="2020-01" db="EMBL/GenBank/DDBJ databases">
        <title>Insect and environment-associated Actinomycetes.</title>
        <authorList>
            <person name="Currrie C."/>
            <person name="Chevrette M."/>
            <person name="Carlson C."/>
            <person name="Stubbendieck R."/>
            <person name="Wendt-Pienkowski E."/>
        </authorList>
    </citation>
    <scope>NUCLEOTIDE SEQUENCE [LARGE SCALE GENOMIC DNA]</scope>
    <source>
        <strain evidence="3 4">SID10258</strain>
    </source>
</reference>
<comment type="caution">
    <text evidence="3">The sequence shown here is derived from an EMBL/GenBank/DDBJ whole genome shotgun (WGS) entry which is preliminary data.</text>
</comment>
<evidence type="ECO:0000256" key="1">
    <source>
        <dbReference type="SAM" id="MobiDB-lite"/>
    </source>
</evidence>
<evidence type="ECO:0000313" key="3">
    <source>
        <dbReference type="EMBL" id="NEA28977.1"/>
    </source>
</evidence>
<dbReference type="InterPro" id="IPR056785">
    <property type="entry name" value="YkcA/B-like_C"/>
</dbReference>
<dbReference type="Proteomes" id="UP000475532">
    <property type="component" value="Unassembled WGS sequence"/>
</dbReference>
<dbReference type="Pfam" id="PF24878">
    <property type="entry name" value="YkcB_C"/>
    <property type="match status" value="1"/>
</dbReference>
<feature type="compositionally biased region" description="Gly residues" evidence="1">
    <location>
        <begin position="22"/>
        <end position="48"/>
    </location>
</feature>
<feature type="region of interest" description="Disordered" evidence="1">
    <location>
        <begin position="1"/>
        <end position="84"/>
    </location>
</feature>
<dbReference type="AlphaFoldDB" id="A0A6L9QTV2"/>
<feature type="compositionally biased region" description="Gly residues" evidence="1">
    <location>
        <begin position="70"/>
        <end position="82"/>
    </location>
</feature>
<keyword evidence="3" id="KW-0808">Transferase</keyword>
<name>A0A6L9QTV2_9ACTN</name>
<dbReference type="GO" id="GO:0016740">
    <property type="term" value="F:transferase activity"/>
    <property type="evidence" value="ECO:0007669"/>
    <property type="project" value="UniProtKB-KW"/>
</dbReference>
<accession>A0A6L9QTV2</accession>
<evidence type="ECO:0000313" key="4">
    <source>
        <dbReference type="Proteomes" id="UP000475532"/>
    </source>
</evidence>
<feature type="region of interest" description="Disordered" evidence="1">
    <location>
        <begin position="186"/>
        <end position="208"/>
    </location>
</feature>
<sequence>AYAASAASTASNGTNPLAGPATGNGFGMPGGMPDGVQGGRPGAMPGGPDGRRPPWQNGDDQNGDGRGRRTGPGGFGGPGGGAESQMISYLQRNQGGATWLVAVSSAQEASSIILQTGRPVIAMGGFTGSDPAMTVDKLQRYVQEGELRYILLGGRMGPGGGGSSAVTAWVQQHGTLVDASEYGASAGTGTSGTGTSGTSTGAQLYRLG</sequence>
<organism evidence="3 4">
    <name type="scientific">Actinomadura bangladeshensis</name>
    <dbReference type="NCBI Taxonomy" id="453573"/>
    <lineage>
        <taxon>Bacteria</taxon>
        <taxon>Bacillati</taxon>
        <taxon>Actinomycetota</taxon>
        <taxon>Actinomycetes</taxon>
        <taxon>Streptosporangiales</taxon>
        <taxon>Thermomonosporaceae</taxon>
        <taxon>Actinomadura</taxon>
    </lineage>
</organism>
<evidence type="ECO:0000259" key="2">
    <source>
        <dbReference type="Pfam" id="PF24878"/>
    </source>
</evidence>
<feature type="non-terminal residue" evidence="3">
    <location>
        <position position="1"/>
    </location>
</feature>